<accession>A0ABV1TDX1</accession>
<keyword evidence="2" id="KW-1185">Reference proteome</keyword>
<evidence type="ECO:0000313" key="2">
    <source>
        <dbReference type="Proteomes" id="UP001490365"/>
    </source>
</evidence>
<dbReference type="EMBL" id="JBEOZM010000003">
    <property type="protein sequence ID" value="MER6267747.1"/>
    <property type="molecule type" value="Genomic_DNA"/>
</dbReference>
<comment type="caution">
    <text evidence="1">The sequence shown here is derived from an EMBL/GenBank/DDBJ whole genome shotgun (WGS) entry which is preliminary data.</text>
</comment>
<protein>
    <submittedName>
        <fullName evidence="1">Uncharacterized protein</fullName>
    </submittedName>
</protein>
<gene>
    <name evidence="1" type="ORF">ABT211_10660</name>
</gene>
<proteinExistence type="predicted"/>
<evidence type="ECO:0000313" key="1">
    <source>
        <dbReference type="EMBL" id="MER6267747.1"/>
    </source>
</evidence>
<sequence>MSRGRVVLPEIREQHLDPTQSVRLRSTALGLKFADAVNVALAVDRGTGAIVTLAPWASGMHARWTTTRHSV</sequence>
<organism evidence="1 2">
    <name type="scientific">Streptomyces sp. 900105755</name>
    <dbReference type="NCBI Taxonomy" id="3154389"/>
    <lineage>
        <taxon>Bacteria</taxon>
        <taxon>Bacillati</taxon>
        <taxon>Actinomycetota</taxon>
        <taxon>Actinomycetes</taxon>
        <taxon>Kitasatosporales</taxon>
        <taxon>Streptomycetaceae</taxon>
        <taxon>Streptomyces</taxon>
    </lineage>
</organism>
<reference evidence="1 2" key="1">
    <citation type="submission" date="2024-06" db="EMBL/GenBank/DDBJ databases">
        <title>The Natural Products Discovery Center: Release of the First 8490 Sequenced Strains for Exploring Actinobacteria Biosynthetic Diversity.</title>
        <authorList>
            <person name="Kalkreuter E."/>
            <person name="Kautsar S.A."/>
            <person name="Yang D."/>
            <person name="Bader C.D."/>
            <person name="Teijaro C.N."/>
            <person name="Fluegel L."/>
            <person name="Davis C.M."/>
            <person name="Simpson J.R."/>
            <person name="Lauterbach L."/>
            <person name="Steele A.D."/>
            <person name="Gui C."/>
            <person name="Meng S."/>
            <person name="Li G."/>
            <person name="Viehrig K."/>
            <person name="Ye F."/>
            <person name="Su P."/>
            <person name="Kiefer A.F."/>
            <person name="Nichols A."/>
            <person name="Cepeda A.J."/>
            <person name="Yan W."/>
            <person name="Fan B."/>
            <person name="Jiang Y."/>
            <person name="Adhikari A."/>
            <person name="Zheng C.-J."/>
            <person name="Schuster L."/>
            <person name="Cowan T.M."/>
            <person name="Smanski M.J."/>
            <person name="Chevrette M.G."/>
            <person name="De Carvalho L.P.S."/>
            <person name="Shen B."/>
        </authorList>
    </citation>
    <scope>NUCLEOTIDE SEQUENCE [LARGE SCALE GENOMIC DNA]</scope>
    <source>
        <strain evidence="1 2">NPDC001694</strain>
    </source>
</reference>
<dbReference type="Proteomes" id="UP001490365">
    <property type="component" value="Unassembled WGS sequence"/>
</dbReference>
<dbReference type="RefSeq" id="WP_351956372.1">
    <property type="nucleotide sequence ID" value="NZ_JBEOZM010000003.1"/>
</dbReference>
<name>A0ABV1TDX1_9ACTN</name>